<sequence>LVLMIYDEFLYIESIKLVPNWLVSDVARANLSDVATENVAVMDCASSFQLTSRMDEMFEPAAMNAM</sequence>
<evidence type="ECO:0000313" key="1">
    <source>
        <dbReference type="EMBL" id="KAH8479695.1"/>
    </source>
</evidence>
<dbReference type="EMBL" id="JACEGQ020000068">
    <property type="protein sequence ID" value="KAH8479695.1"/>
    <property type="molecule type" value="Genomic_DNA"/>
</dbReference>
<keyword evidence="2" id="KW-1185">Reference proteome</keyword>
<name>A0A8T2WCZ5_POPDE</name>
<dbReference type="Proteomes" id="UP000807159">
    <property type="component" value="Unassembled WGS sequence"/>
</dbReference>
<protein>
    <submittedName>
        <fullName evidence="1">Uncharacterized protein</fullName>
    </submittedName>
</protein>
<reference evidence="1" key="1">
    <citation type="journal article" date="2021" name="J. Hered.">
        <title>Genome Assembly of Salicaceae Populus deltoides (Eastern Cottonwood) I-69 Based on Nanopore Sequencing and Hi-C Technologies.</title>
        <authorList>
            <person name="Bai S."/>
            <person name="Wu H."/>
            <person name="Zhang J."/>
            <person name="Pan Z."/>
            <person name="Zhao W."/>
            <person name="Li Z."/>
            <person name="Tong C."/>
        </authorList>
    </citation>
    <scope>NUCLEOTIDE SEQUENCE</scope>
    <source>
        <tissue evidence="1">Leaf</tissue>
    </source>
</reference>
<dbReference type="AlphaFoldDB" id="A0A8T2WCZ5"/>
<feature type="non-terminal residue" evidence="1">
    <location>
        <position position="1"/>
    </location>
</feature>
<evidence type="ECO:0000313" key="2">
    <source>
        <dbReference type="Proteomes" id="UP000807159"/>
    </source>
</evidence>
<gene>
    <name evidence="1" type="ORF">H0E87_031478</name>
</gene>
<accession>A0A8T2WCZ5</accession>
<comment type="caution">
    <text evidence="1">The sequence shown here is derived from an EMBL/GenBank/DDBJ whole genome shotgun (WGS) entry which is preliminary data.</text>
</comment>
<organism evidence="1 2">
    <name type="scientific">Populus deltoides</name>
    <name type="common">Eastern poplar</name>
    <name type="synonym">Eastern cottonwood</name>
    <dbReference type="NCBI Taxonomy" id="3696"/>
    <lineage>
        <taxon>Eukaryota</taxon>
        <taxon>Viridiplantae</taxon>
        <taxon>Streptophyta</taxon>
        <taxon>Embryophyta</taxon>
        <taxon>Tracheophyta</taxon>
        <taxon>Spermatophyta</taxon>
        <taxon>Magnoliopsida</taxon>
        <taxon>eudicotyledons</taxon>
        <taxon>Gunneridae</taxon>
        <taxon>Pentapetalae</taxon>
        <taxon>rosids</taxon>
        <taxon>fabids</taxon>
        <taxon>Malpighiales</taxon>
        <taxon>Salicaceae</taxon>
        <taxon>Saliceae</taxon>
        <taxon>Populus</taxon>
    </lineage>
</organism>
<proteinExistence type="predicted"/>